<dbReference type="Pfam" id="PF10098">
    <property type="entry name" value="DUF2336"/>
    <property type="match status" value="1"/>
</dbReference>
<reference evidence="2 3" key="1">
    <citation type="submission" date="2023-03" db="EMBL/GenBank/DDBJ databases">
        <title>Roseibium porphyridii sp. nov. and Roseibium rhodosorbium sp. nov. isolated from marine algae, Porphyridium cruentum and Rhodosorus marinus, respectively.</title>
        <authorList>
            <person name="Lee M.W."/>
            <person name="Choi B.J."/>
            <person name="Lee J.K."/>
            <person name="Choi D.G."/>
            <person name="Baek J.H."/>
            <person name="Bayburt H."/>
            <person name="Kim J.M."/>
            <person name="Han D.M."/>
            <person name="Kim K.H."/>
            <person name="Jeon C.O."/>
        </authorList>
    </citation>
    <scope>NUCLEOTIDE SEQUENCE [LARGE SCALE GENOMIC DNA]</scope>
    <source>
        <strain evidence="2 3">KMA01</strain>
    </source>
</reference>
<evidence type="ECO:0000313" key="2">
    <source>
        <dbReference type="EMBL" id="WFE92160.1"/>
    </source>
</evidence>
<evidence type="ECO:0000313" key="3">
    <source>
        <dbReference type="Proteomes" id="UP001209803"/>
    </source>
</evidence>
<dbReference type="InterPro" id="IPR019285">
    <property type="entry name" value="DUF2336"/>
</dbReference>
<feature type="region of interest" description="Disordered" evidence="1">
    <location>
        <begin position="1"/>
        <end position="24"/>
    </location>
</feature>
<feature type="compositionally biased region" description="Polar residues" evidence="1">
    <location>
        <begin position="1"/>
        <end position="13"/>
    </location>
</feature>
<dbReference type="EMBL" id="CP120863">
    <property type="protein sequence ID" value="WFE92160.1"/>
    <property type="molecule type" value="Genomic_DNA"/>
</dbReference>
<keyword evidence="3" id="KW-1185">Reference proteome</keyword>
<organism evidence="2 3">
    <name type="scientific">Roseibium porphyridii</name>
    <dbReference type="NCBI Taxonomy" id="2866279"/>
    <lineage>
        <taxon>Bacteria</taxon>
        <taxon>Pseudomonadati</taxon>
        <taxon>Pseudomonadota</taxon>
        <taxon>Alphaproteobacteria</taxon>
        <taxon>Hyphomicrobiales</taxon>
        <taxon>Stappiaceae</taxon>
        <taxon>Roseibium</taxon>
    </lineage>
</organism>
<dbReference type="Proteomes" id="UP001209803">
    <property type="component" value="Chromosome"/>
</dbReference>
<feature type="region of interest" description="Disordered" evidence="1">
    <location>
        <begin position="357"/>
        <end position="383"/>
    </location>
</feature>
<accession>A0ABY8FE77</accession>
<proteinExistence type="predicted"/>
<sequence>MRQSQRFNQTKQFPSFGRKPSGGSAADGGVLLAATELFVARSRHDIEEQEIFSELARNLISATSTEDRRRIASLLAPHAETPDDLLQHLARHSDHLTAYPALRYSARLSVDLLQKTAFSGPDTLRQAIANRASLPESIVTSLCENAGSSVIRILLDRNDVLLTQRQKSVLNNRREIVADLSAEMAHQDALNPEALMGQFLQLPAKLKSKAIAAAEMTSLVSQAQAPRKSRDTRTDAARLQLCDALVQEALTQNRPRFADLLSQGLGLPLATCDQLTQADQADGLAVALKALGTSKSQLATVLIRLHGEAASLETIRLLLRLHQTISSGASEVLVSQWVLSDQPEFTSAARHAPLYEAGKKHQSVGEKGLPFQENSLEQKSSGN</sequence>
<name>A0ABY8FE77_9HYPH</name>
<dbReference type="RefSeq" id="WP_265684643.1">
    <property type="nucleotide sequence ID" value="NZ_CP120863.1"/>
</dbReference>
<evidence type="ECO:0000256" key="1">
    <source>
        <dbReference type="SAM" id="MobiDB-lite"/>
    </source>
</evidence>
<gene>
    <name evidence="2" type="ORF">K1718_12590</name>
</gene>
<feature type="compositionally biased region" description="Polar residues" evidence="1">
    <location>
        <begin position="372"/>
        <end position="383"/>
    </location>
</feature>
<protein>
    <submittedName>
        <fullName evidence="2">DUF2336 domain-containing protein</fullName>
    </submittedName>
</protein>